<sequence length="47" mass="5301">MRVVEVIPGKPYVGLELPNAKRQTVYLREVLDCPAFRQPIAAVHRIG</sequence>
<evidence type="ECO:0000313" key="1">
    <source>
        <dbReference type="EMBL" id="MBO2007317.1"/>
    </source>
</evidence>
<dbReference type="AlphaFoldDB" id="A0A939STS8"/>
<dbReference type="EMBL" id="JAGETR010000184">
    <property type="protein sequence ID" value="MBO2007317.1"/>
    <property type="molecule type" value="Genomic_DNA"/>
</dbReference>
<gene>
    <name evidence="1" type="ORF">J4732_20665</name>
</gene>
<protein>
    <submittedName>
        <fullName evidence="1">Uncharacterized protein</fullName>
    </submittedName>
</protein>
<proteinExistence type="predicted"/>
<reference evidence="1" key="1">
    <citation type="submission" date="2021-03" db="EMBL/GenBank/DDBJ databases">
        <title>Molecular epidemiology and mechanisms of colistin and carbapenem resistance in Enterobacteriaceae from clinical isolates, the environment and porcine samples in Pretoria, South Africa.</title>
        <authorList>
            <person name="Bogoshi D."/>
            <person name="Mbelle N.M."/>
            <person name="Naidoo V."/>
            <person name="Osei Sekyere J."/>
        </authorList>
    </citation>
    <scope>NUCLEOTIDE SEQUENCE</scope>
    <source>
        <strain evidence="1">C080</strain>
    </source>
</reference>
<name>A0A939STS8_SERMA</name>
<accession>A0A939STS8</accession>
<comment type="caution">
    <text evidence="1">The sequence shown here is derived from an EMBL/GenBank/DDBJ whole genome shotgun (WGS) entry which is preliminary data.</text>
</comment>
<organism evidence="1">
    <name type="scientific">Serratia marcescens</name>
    <dbReference type="NCBI Taxonomy" id="615"/>
    <lineage>
        <taxon>Bacteria</taxon>
        <taxon>Pseudomonadati</taxon>
        <taxon>Pseudomonadota</taxon>
        <taxon>Gammaproteobacteria</taxon>
        <taxon>Enterobacterales</taxon>
        <taxon>Yersiniaceae</taxon>
        <taxon>Serratia</taxon>
    </lineage>
</organism>